<keyword evidence="1" id="KW-0614">Plasmid</keyword>
<dbReference type="EMBL" id="CP059895">
    <property type="protein sequence ID" value="QNJ96591.1"/>
    <property type="molecule type" value="Genomic_DNA"/>
</dbReference>
<dbReference type="Proteomes" id="UP000515498">
    <property type="component" value="Plasmid unnamed1"/>
</dbReference>
<sequence>MTAEAQATRDSQTQTTYAVLFAGGDPALVEAAGGRRRSTPNAPRDAERKANQRCWICEQRRTCTKQANGWECDACLEDPLMSRPAGLRQ</sequence>
<evidence type="ECO:0000313" key="2">
    <source>
        <dbReference type="Proteomes" id="UP000515498"/>
    </source>
</evidence>
<proteinExistence type="predicted"/>
<protein>
    <submittedName>
        <fullName evidence="1">Uncharacterized protein</fullName>
    </submittedName>
</protein>
<accession>A0A7G8PQH5</accession>
<name>A0A7G8PQH5_9MYCO</name>
<dbReference type="AlphaFoldDB" id="A0A7G8PQH5"/>
<reference evidence="1 2" key="1">
    <citation type="submission" date="2020-07" db="EMBL/GenBank/DDBJ databases">
        <title>Draft genome sequence of four isobutane-metabolizing strains capable of cometabolically degrading diverse ether contaminants.</title>
        <authorList>
            <person name="Chen W."/>
            <person name="Faulkner N."/>
            <person name="Smith C."/>
            <person name="Hyman M."/>
        </authorList>
    </citation>
    <scope>NUCLEOTIDE SEQUENCE [LARGE SCALE GENOMIC DNA]</scope>
    <source>
        <strain evidence="1 2">2A</strain>
        <plasmid evidence="1 2">unnamed1</plasmid>
    </source>
</reference>
<dbReference type="KEGG" id="mflu:HZU40_34180"/>
<organism evidence="1 2">
    <name type="scientific">Mycolicibacterium fluoranthenivorans</name>
    <dbReference type="NCBI Taxonomy" id="258505"/>
    <lineage>
        <taxon>Bacteria</taxon>
        <taxon>Bacillati</taxon>
        <taxon>Actinomycetota</taxon>
        <taxon>Actinomycetes</taxon>
        <taxon>Mycobacteriales</taxon>
        <taxon>Mycobacteriaceae</taxon>
        <taxon>Mycolicibacterium</taxon>
    </lineage>
</organism>
<gene>
    <name evidence="1" type="ORF">HZU40_34180</name>
</gene>
<evidence type="ECO:0000313" key="1">
    <source>
        <dbReference type="EMBL" id="QNJ96591.1"/>
    </source>
</evidence>
<geneLocation type="plasmid" evidence="1 2">
    <name>unnamed1</name>
</geneLocation>